<dbReference type="InterPro" id="IPR036291">
    <property type="entry name" value="NAD(P)-bd_dom_sf"/>
</dbReference>
<sequence>MKFKRLAAVDETRVNEAGRGALAELAETAVFYPGEPKDEAELLGRMAGADGVLVSWKTPIPGRVIEKCPELRYIGMCCSLYGEDSANVDIRACRERGIAVTGIFDYGDDGVVEFIIAELVRLLHGFGEHQWRGEPHELSALRVGIVGLGTVGRMLARALRFFKAEVYYYSRTRKPDAEAEGIAYLPLAELLKTCDCVSTHLPKNTFLLGEREFDAFGDGKILINTAIGPSFDAAALERWLRRGNNYYICDRVAAMNWELPDAPGVLMANKGSGGSAEEVRRLSKKVVENARAFLAGPSAGQSRP</sequence>
<dbReference type="PANTHER" id="PTHR43761:SF1">
    <property type="entry name" value="D-ISOMER SPECIFIC 2-HYDROXYACID DEHYDROGENASE CATALYTIC DOMAIN-CONTAINING PROTEIN-RELATED"/>
    <property type="match status" value="1"/>
</dbReference>
<keyword evidence="8" id="KW-1185">Reference proteome</keyword>
<name>A0A926D3P6_9FIRM</name>
<dbReference type="Pfam" id="PF02826">
    <property type="entry name" value="2-Hacid_dh_C"/>
    <property type="match status" value="1"/>
</dbReference>
<comment type="similarity">
    <text evidence="1 4">Belongs to the D-isomer specific 2-hydroxyacid dehydrogenase family.</text>
</comment>
<dbReference type="InterPro" id="IPR006140">
    <property type="entry name" value="D-isomer_DH_NAD-bd"/>
</dbReference>
<dbReference type="PANTHER" id="PTHR43761">
    <property type="entry name" value="D-ISOMER SPECIFIC 2-HYDROXYACID DEHYDROGENASE FAMILY PROTEIN (AFU_ORTHOLOGUE AFUA_1G13630)"/>
    <property type="match status" value="1"/>
</dbReference>
<keyword evidence="3" id="KW-0520">NAD</keyword>
<evidence type="ECO:0000256" key="3">
    <source>
        <dbReference type="ARBA" id="ARBA00023027"/>
    </source>
</evidence>
<evidence type="ECO:0000256" key="4">
    <source>
        <dbReference type="RuleBase" id="RU003719"/>
    </source>
</evidence>
<dbReference type="Pfam" id="PF00389">
    <property type="entry name" value="2-Hacid_dh"/>
    <property type="match status" value="1"/>
</dbReference>
<accession>A0A926D3P6</accession>
<evidence type="ECO:0000259" key="5">
    <source>
        <dbReference type="Pfam" id="PF00389"/>
    </source>
</evidence>
<dbReference type="SUPFAM" id="SSF52283">
    <property type="entry name" value="Formate/glycerate dehydrogenase catalytic domain-like"/>
    <property type="match status" value="1"/>
</dbReference>
<evidence type="ECO:0000256" key="1">
    <source>
        <dbReference type="ARBA" id="ARBA00005854"/>
    </source>
</evidence>
<dbReference type="EMBL" id="JACRSR010000001">
    <property type="protein sequence ID" value="MBC8530666.1"/>
    <property type="molecule type" value="Genomic_DNA"/>
</dbReference>
<dbReference type="Proteomes" id="UP000623172">
    <property type="component" value="Unassembled WGS sequence"/>
</dbReference>
<dbReference type="GO" id="GO:0051287">
    <property type="term" value="F:NAD binding"/>
    <property type="evidence" value="ECO:0007669"/>
    <property type="project" value="InterPro"/>
</dbReference>
<feature type="domain" description="D-isomer specific 2-hydroxyacid dehydrogenase catalytic" evidence="5">
    <location>
        <begin position="28"/>
        <end position="298"/>
    </location>
</feature>
<dbReference type="InterPro" id="IPR050418">
    <property type="entry name" value="D-iso_2-hydroxyacid_DH_PdxB"/>
</dbReference>
<evidence type="ECO:0000259" key="6">
    <source>
        <dbReference type="Pfam" id="PF02826"/>
    </source>
</evidence>
<gene>
    <name evidence="7" type="ORF">H8696_02230</name>
</gene>
<keyword evidence="2 4" id="KW-0560">Oxidoreductase</keyword>
<evidence type="ECO:0000256" key="2">
    <source>
        <dbReference type="ARBA" id="ARBA00023002"/>
    </source>
</evidence>
<organism evidence="7 8">
    <name type="scientific">Gehongia tenuis</name>
    <dbReference type="NCBI Taxonomy" id="2763655"/>
    <lineage>
        <taxon>Bacteria</taxon>
        <taxon>Bacillati</taxon>
        <taxon>Bacillota</taxon>
        <taxon>Clostridia</taxon>
        <taxon>Christensenellales</taxon>
        <taxon>Christensenellaceae</taxon>
        <taxon>Gehongia</taxon>
    </lineage>
</organism>
<evidence type="ECO:0000313" key="8">
    <source>
        <dbReference type="Proteomes" id="UP000623172"/>
    </source>
</evidence>
<dbReference type="Gene3D" id="3.40.50.720">
    <property type="entry name" value="NAD(P)-binding Rossmann-like Domain"/>
    <property type="match status" value="2"/>
</dbReference>
<dbReference type="RefSeq" id="WP_249314639.1">
    <property type="nucleotide sequence ID" value="NZ_JACRSR010000001.1"/>
</dbReference>
<dbReference type="InterPro" id="IPR006139">
    <property type="entry name" value="D-isomer_2_OHA_DH_cat_dom"/>
</dbReference>
<dbReference type="GO" id="GO:0016616">
    <property type="term" value="F:oxidoreductase activity, acting on the CH-OH group of donors, NAD or NADP as acceptor"/>
    <property type="evidence" value="ECO:0007669"/>
    <property type="project" value="InterPro"/>
</dbReference>
<comment type="caution">
    <text evidence="7">The sequence shown here is derived from an EMBL/GenBank/DDBJ whole genome shotgun (WGS) entry which is preliminary data.</text>
</comment>
<feature type="domain" description="D-isomer specific 2-hydroxyacid dehydrogenase NAD-binding" evidence="6">
    <location>
        <begin position="128"/>
        <end position="244"/>
    </location>
</feature>
<protein>
    <submittedName>
        <fullName evidence="7">Dihydrofolate reductase</fullName>
    </submittedName>
</protein>
<proteinExistence type="inferred from homology"/>
<dbReference type="SUPFAM" id="SSF51735">
    <property type="entry name" value="NAD(P)-binding Rossmann-fold domains"/>
    <property type="match status" value="1"/>
</dbReference>
<dbReference type="AlphaFoldDB" id="A0A926D3P6"/>
<reference evidence="7" key="1">
    <citation type="submission" date="2020-08" db="EMBL/GenBank/DDBJ databases">
        <title>Genome public.</title>
        <authorList>
            <person name="Liu C."/>
            <person name="Sun Q."/>
        </authorList>
    </citation>
    <scope>NUCLEOTIDE SEQUENCE</scope>
    <source>
        <strain evidence="7">NSJ-53</strain>
    </source>
</reference>
<evidence type="ECO:0000313" key="7">
    <source>
        <dbReference type="EMBL" id="MBC8530666.1"/>
    </source>
</evidence>